<organism evidence="5 6">
    <name type="scientific">Tahibacter soli</name>
    <dbReference type="NCBI Taxonomy" id="2983605"/>
    <lineage>
        <taxon>Bacteria</taxon>
        <taxon>Pseudomonadati</taxon>
        <taxon>Pseudomonadota</taxon>
        <taxon>Gammaproteobacteria</taxon>
        <taxon>Lysobacterales</taxon>
        <taxon>Rhodanobacteraceae</taxon>
        <taxon>Tahibacter</taxon>
    </lineage>
</organism>
<reference evidence="5" key="1">
    <citation type="submission" date="2023-02" db="EMBL/GenBank/DDBJ databases">
        <title>Tahibacter soli sp. nov. isolated from soil.</title>
        <authorList>
            <person name="Baek J.H."/>
            <person name="Lee J.K."/>
            <person name="Choi D.G."/>
            <person name="Jeon C.O."/>
        </authorList>
    </citation>
    <scope>NUCLEOTIDE SEQUENCE</scope>
    <source>
        <strain evidence="5">BL</strain>
    </source>
</reference>
<evidence type="ECO:0000256" key="3">
    <source>
        <dbReference type="ARBA" id="ARBA00023163"/>
    </source>
</evidence>
<evidence type="ECO:0000259" key="4">
    <source>
        <dbReference type="PROSITE" id="PS50043"/>
    </source>
</evidence>
<evidence type="ECO:0000256" key="1">
    <source>
        <dbReference type="ARBA" id="ARBA00023015"/>
    </source>
</evidence>
<name>A0A9X3YGH2_9GAMM</name>
<accession>A0A9X3YGH2</accession>
<evidence type="ECO:0000256" key="2">
    <source>
        <dbReference type="ARBA" id="ARBA00023125"/>
    </source>
</evidence>
<dbReference type="InterPro" id="IPR036388">
    <property type="entry name" value="WH-like_DNA-bd_sf"/>
</dbReference>
<dbReference type="InterPro" id="IPR000792">
    <property type="entry name" value="Tscrpt_reg_LuxR_C"/>
</dbReference>
<dbReference type="SUPFAM" id="SSF46894">
    <property type="entry name" value="C-terminal effector domain of the bipartite response regulators"/>
    <property type="match status" value="1"/>
</dbReference>
<comment type="caution">
    <text evidence="5">The sequence shown here is derived from an EMBL/GenBank/DDBJ whole genome shotgun (WGS) entry which is preliminary data.</text>
</comment>
<gene>
    <name evidence="5" type="ORF">OD750_000235</name>
</gene>
<proteinExistence type="predicted"/>
<keyword evidence="1" id="KW-0805">Transcription regulation</keyword>
<dbReference type="AlphaFoldDB" id="A0A9X3YGH2"/>
<dbReference type="GO" id="GO:0006355">
    <property type="term" value="P:regulation of DNA-templated transcription"/>
    <property type="evidence" value="ECO:0007669"/>
    <property type="project" value="InterPro"/>
</dbReference>
<dbReference type="EMBL" id="JAOVZO020000001">
    <property type="protein sequence ID" value="MDC8010967.1"/>
    <property type="molecule type" value="Genomic_DNA"/>
</dbReference>
<dbReference type="Proteomes" id="UP001139971">
    <property type="component" value="Unassembled WGS sequence"/>
</dbReference>
<evidence type="ECO:0000313" key="5">
    <source>
        <dbReference type="EMBL" id="MDC8010967.1"/>
    </source>
</evidence>
<dbReference type="GO" id="GO:0003677">
    <property type="term" value="F:DNA binding"/>
    <property type="evidence" value="ECO:0007669"/>
    <property type="project" value="UniProtKB-KW"/>
</dbReference>
<dbReference type="SMART" id="SM00421">
    <property type="entry name" value="HTH_LUXR"/>
    <property type="match status" value="1"/>
</dbReference>
<keyword evidence="3" id="KW-0804">Transcription</keyword>
<sequence>MERMIGTLFETLAEPDWASGFLAEVCAETRSHAAAILQVDVGTRRQTLPAYYGQGSDMAAAFELTHAAGNPWRPPDESKGPPAGAVVVPDDDLPLARLRKTAFWADFLRPMNVDHGGGVIGLRDAHQVISLTLLRSSRRGPYDARERDWLARLAPHWVNACALRARLAPDDGLGRASRQALDCLGTATFFLDEHDRCIGWNSAADDLLRDGGLVRLRGGRLIARSPGSGDVFAAGTRPTALRRPDGAVAGHATAHALPGHGALGPARTAVFIETTHSKAPERLRRALLAAYGLTPREAELAVRLADGLDLSQVAATMGVSTEGVRTRLKVVYGKTGVRNQSALVSLVKSLGAVIGTTD</sequence>
<evidence type="ECO:0000313" key="6">
    <source>
        <dbReference type="Proteomes" id="UP001139971"/>
    </source>
</evidence>
<dbReference type="InterPro" id="IPR016032">
    <property type="entry name" value="Sig_transdc_resp-reg_C-effctor"/>
</dbReference>
<dbReference type="Pfam" id="PF00196">
    <property type="entry name" value="GerE"/>
    <property type="match status" value="1"/>
</dbReference>
<keyword evidence="2" id="KW-0238">DNA-binding</keyword>
<keyword evidence="6" id="KW-1185">Reference proteome</keyword>
<dbReference type="PANTHER" id="PTHR44688:SF16">
    <property type="entry name" value="DNA-BINDING TRANSCRIPTIONAL ACTIVATOR DEVR_DOSR"/>
    <property type="match status" value="1"/>
</dbReference>
<dbReference type="PROSITE" id="PS50043">
    <property type="entry name" value="HTH_LUXR_2"/>
    <property type="match status" value="1"/>
</dbReference>
<dbReference type="PANTHER" id="PTHR44688">
    <property type="entry name" value="DNA-BINDING TRANSCRIPTIONAL ACTIVATOR DEVR_DOSR"/>
    <property type="match status" value="1"/>
</dbReference>
<dbReference type="Gene3D" id="1.10.10.10">
    <property type="entry name" value="Winged helix-like DNA-binding domain superfamily/Winged helix DNA-binding domain"/>
    <property type="match status" value="1"/>
</dbReference>
<feature type="domain" description="HTH luxR-type" evidence="4">
    <location>
        <begin position="284"/>
        <end position="351"/>
    </location>
</feature>
<dbReference type="RefSeq" id="WP_263544855.1">
    <property type="nucleotide sequence ID" value="NZ_JAOVZO020000001.1"/>
</dbReference>
<protein>
    <submittedName>
        <fullName evidence="5">Helix-turn-helix transcriptional regulator</fullName>
    </submittedName>
</protein>